<evidence type="ECO:0000259" key="8">
    <source>
        <dbReference type="PROSITE" id="PS50850"/>
    </source>
</evidence>
<dbReference type="AlphaFoldDB" id="J3NM69"/>
<feature type="transmembrane region" description="Helical" evidence="7">
    <location>
        <begin position="377"/>
        <end position="397"/>
    </location>
</feature>
<comment type="subcellular location">
    <subcellularLocation>
        <location evidence="1">Membrane</location>
        <topology evidence="1">Multi-pass membrane protein</topology>
    </subcellularLocation>
</comment>
<dbReference type="HOGENOM" id="CLU_001265_0_1_1"/>
<dbReference type="EMBL" id="GL385395">
    <property type="protein sequence ID" value="EJT82400.1"/>
    <property type="molecule type" value="Genomic_DNA"/>
</dbReference>
<sequence>MGTLLSSGLGAVPLAAFHPCFPRLSTIEPGRLWFDGRGKRAQRGRVTRWPRKQLRQPVMKAEESPQAAEADRASAKDAALDKTGNEHGEFDPAVDKRLDRKFDLHILPFLFGIWLFSFIDRSNIGNAKIDGLATDLGIETGTGFNVALLVFYAPYIAVDVPSNWVIKRVRAGVYLPALITAWGVVCTCTGFVKTFPALVACRVLLGLFEGGILGGVIVYLAMFYRRHQMVLRCGLFYSAAPLSGAFGGLLASGLGRISYGGYNRWPWIFFIEGAMTVVFGLLCFLFMPNTPAESRFLTEEERDHALRRMRMDASGSSTVDVDDEKFNWHWVRMALLAPQTYLLSLLWFFLLVPLYSFSLFLPSIISGMGYQATHAQLLTAPPNVAGFVSVIVCSYLSDRAKVRGPFIAAGSLLGIFGYVMLLVSDKNPVKYAGTFFIGLGVFQCSALMMGWASNNLAPHYVRATGVGVIISLANCSAFIGTFVYLARDMPHYRLGHSVSLGALVLTFILAIITMGYLRWENKKRENGDRNDRLLQPDAHRLGHRHPSFRYTL</sequence>
<dbReference type="PANTHER" id="PTHR43791">
    <property type="entry name" value="PERMEASE-RELATED"/>
    <property type="match status" value="1"/>
</dbReference>
<evidence type="ECO:0000256" key="6">
    <source>
        <dbReference type="SAM" id="MobiDB-lite"/>
    </source>
</evidence>
<feature type="transmembrane region" description="Helical" evidence="7">
    <location>
        <begin position="404"/>
        <end position="423"/>
    </location>
</feature>
<dbReference type="FunCoup" id="J3NM69">
    <property type="interactions" value="148"/>
</dbReference>
<dbReference type="InterPro" id="IPR011701">
    <property type="entry name" value="MFS"/>
</dbReference>
<feature type="transmembrane region" description="Helical" evidence="7">
    <location>
        <begin position="235"/>
        <end position="255"/>
    </location>
</feature>
<evidence type="ECO:0000256" key="1">
    <source>
        <dbReference type="ARBA" id="ARBA00004141"/>
    </source>
</evidence>
<reference evidence="9" key="3">
    <citation type="submission" date="2010-09" db="EMBL/GenBank/DDBJ databases">
        <title>Annotation of Gaeumannomyces graminis var. tritici R3-111a-1.</title>
        <authorList>
            <consortium name="The Broad Institute Genome Sequencing Platform"/>
            <person name="Ma L.-J."/>
            <person name="Dead R."/>
            <person name="Young S.K."/>
            <person name="Zeng Q."/>
            <person name="Gargeya S."/>
            <person name="Fitzgerald M."/>
            <person name="Haas B."/>
            <person name="Abouelleil A."/>
            <person name="Alvarado L."/>
            <person name="Arachchi H.M."/>
            <person name="Berlin A."/>
            <person name="Brown A."/>
            <person name="Chapman S.B."/>
            <person name="Chen Z."/>
            <person name="Dunbar C."/>
            <person name="Freedman E."/>
            <person name="Gearin G."/>
            <person name="Gellesch M."/>
            <person name="Goldberg J."/>
            <person name="Griggs A."/>
            <person name="Gujja S."/>
            <person name="Heiman D."/>
            <person name="Howarth C."/>
            <person name="Larson L."/>
            <person name="Lui A."/>
            <person name="MacDonald P.J.P."/>
            <person name="Mehta T."/>
            <person name="Montmayeur A."/>
            <person name="Murphy C."/>
            <person name="Neiman D."/>
            <person name="Pearson M."/>
            <person name="Priest M."/>
            <person name="Roberts A."/>
            <person name="Saif S."/>
            <person name="Shea T."/>
            <person name="Shenoy N."/>
            <person name="Sisk P."/>
            <person name="Stolte C."/>
            <person name="Sykes S."/>
            <person name="Yandava C."/>
            <person name="Wortman J."/>
            <person name="Nusbaum C."/>
            <person name="Birren B."/>
        </authorList>
    </citation>
    <scope>NUCLEOTIDE SEQUENCE</scope>
    <source>
        <strain evidence="9">R3-111a-1</strain>
    </source>
</reference>
<dbReference type="EnsemblFungi" id="EJT82400">
    <property type="protein sequence ID" value="EJT82400"/>
    <property type="gene ID" value="GGTG_02373"/>
</dbReference>
<feature type="transmembrane region" description="Helical" evidence="7">
    <location>
        <begin position="144"/>
        <end position="166"/>
    </location>
</feature>
<feature type="domain" description="Major facilitator superfamily (MFS) profile" evidence="8">
    <location>
        <begin position="106"/>
        <end position="522"/>
    </location>
</feature>
<dbReference type="FunFam" id="1.20.1250.20:FF:000018">
    <property type="entry name" value="MFS transporter permease"/>
    <property type="match status" value="1"/>
</dbReference>
<dbReference type="Pfam" id="PF07690">
    <property type="entry name" value="MFS_1"/>
    <property type="match status" value="1"/>
</dbReference>
<keyword evidence="11" id="KW-1185">Reference proteome</keyword>
<feature type="transmembrane region" description="Helical" evidence="7">
    <location>
        <begin position="463"/>
        <end position="486"/>
    </location>
</feature>
<gene>
    <name evidence="10" type="primary">20342831</name>
    <name evidence="9" type="ORF">GGTG_02373</name>
</gene>
<dbReference type="GO" id="GO:0016020">
    <property type="term" value="C:membrane"/>
    <property type="evidence" value="ECO:0007669"/>
    <property type="project" value="UniProtKB-SubCell"/>
</dbReference>
<dbReference type="PANTHER" id="PTHR43791:SF5">
    <property type="entry name" value="MAJOR FACILITATOR SUPERFAMILY (MFS) PROFILE DOMAIN-CONTAINING PROTEIN"/>
    <property type="match status" value="1"/>
</dbReference>
<dbReference type="GO" id="GO:0022857">
    <property type="term" value="F:transmembrane transporter activity"/>
    <property type="evidence" value="ECO:0007669"/>
    <property type="project" value="InterPro"/>
</dbReference>
<feature type="transmembrane region" description="Helical" evidence="7">
    <location>
        <begin position="173"/>
        <end position="192"/>
    </location>
</feature>
<dbReference type="GeneID" id="20342831"/>
<proteinExistence type="predicted"/>
<dbReference type="FunFam" id="1.20.1250.20:FF:000013">
    <property type="entry name" value="MFS general substrate transporter"/>
    <property type="match status" value="1"/>
</dbReference>
<dbReference type="InterPro" id="IPR020846">
    <property type="entry name" value="MFS_dom"/>
</dbReference>
<evidence type="ECO:0000313" key="11">
    <source>
        <dbReference type="Proteomes" id="UP000006039"/>
    </source>
</evidence>
<dbReference type="eggNOG" id="KOG2533">
    <property type="taxonomic scope" value="Eukaryota"/>
</dbReference>
<evidence type="ECO:0000313" key="9">
    <source>
        <dbReference type="EMBL" id="EJT82400.1"/>
    </source>
</evidence>
<name>J3NM69_GAET3</name>
<dbReference type="RefSeq" id="XP_009218409.1">
    <property type="nucleotide sequence ID" value="XM_009220145.1"/>
</dbReference>
<organism evidence="9">
    <name type="scientific">Gaeumannomyces tritici (strain R3-111a-1)</name>
    <name type="common">Wheat and barley take-all root rot fungus</name>
    <name type="synonym">Gaeumannomyces graminis var. tritici</name>
    <dbReference type="NCBI Taxonomy" id="644352"/>
    <lineage>
        <taxon>Eukaryota</taxon>
        <taxon>Fungi</taxon>
        <taxon>Dikarya</taxon>
        <taxon>Ascomycota</taxon>
        <taxon>Pezizomycotina</taxon>
        <taxon>Sordariomycetes</taxon>
        <taxon>Sordariomycetidae</taxon>
        <taxon>Magnaporthales</taxon>
        <taxon>Magnaporthaceae</taxon>
        <taxon>Gaeumannomyces</taxon>
    </lineage>
</organism>
<keyword evidence="3 7" id="KW-0812">Transmembrane</keyword>
<dbReference type="Proteomes" id="UP000006039">
    <property type="component" value="Unassembled WGS sequence"/>
</dbReference>
<feature type="transmembrane region" description="Helical" evidence="7">
    <location>
        <begin position="341"/>
        <end position="365"/>
    </location>
</feature>
<dbReference type="InterPro" id="IPR036259">
    <property type="entry name" value="MFS_trans_sf"/>
</dbReference>
<keyword evidence="4 7" id="KW-1133">Transmembrane helix</keyword>
<evidence type="ECO:0000256" key="3">
    <source>
        <dbReference type="ARBA" id="ARBA00022692"/>
    </source>
</evidence>
<feature type="transmembrane region" description="Helical" evidence="7">
    <location>
        <begin position="267"/>
        <end position="287"/>
    </location>
</feature>
<dbReference type="Gene3D" id="1.20.1250.20">
    <property type="entry name" value="MFS general substrate transporter like domains"/>
    <property type="match status" value="2"/>
</dbReference>
<dbReference type="VEuPathDB" id="FungiDB:GGTG_02373"/>
<evidence type="ECO:0000256" key="5">
    <source>
        <dbReference type="ARBA" id="ARBA00023136"/>
    </source>
</evidence>
<dbReference type="PROSITE" id="PS50850">
    <property type="entry name" value="MFS"/>
    <property type="match status" value="1"/>
</dbReference>
<feature type="region of interest" description="Disordered" evidence="6">
    <location>
        <begin position="51"/>
        <end position="88"/>
    </location>
</feature>
<reference evidence="10" key="4">
    <citation type="journal article" date="2015" name="G3 (Bethesda)">
        <title>Genome sequences of three phytopathogenic species of the Magnaporthaceae family of fungi.</title>
        <authorList>
            <person name="Okagaki L.H."/>
            <person name="Nunes C.C."/>
            <person name="Sailsbery J."/>
            <person name="Clay B."/>
            <person name="Brown D."/>
            <person name="John T."/>
            <person name="Oh Y."/>
            <person name="Young N."/>
            <person name="Fitzgerald M."/>
            <person name="Haas B.J."/>
            <person name="Zeng Q."/>
            <person name="Young S."/>
            <person name="Adiconis X."/>
            <person name="Fan L."/>
            <person name="Levin J.Z."/>
            <person name="Mitchell T.K."/>
            <person name="Okubara P.A."/>
            <person name="Farman M.L."/>
            <person name="Kohn L.M."/>
            <person name="Birren B."/>
            <person name="Ma L.-J."/>
            <person name="Dean R.A."/>
        </authorList>
    </citation>
    <scope>NUCLEOTIDE SEQUENCE</scope>
    <source>
        <strain evidence="10">R3-111a-1</strain>
    </source>
</reference>
<evidence type="ECO:0000256" key="4">
    <source>
        <dbReference type="ARBA" id="ARBA00022989"/>
    </source>
</evidence>
<dbReference type="SUPFAM" id="SSF103473">
    <property type="entry name" value="MFS general substrate transporter"/>
    <property type="match status" value="1"/>
</dbReference>
<protein>
    <recommendedName>
        <fullName evidence="8">Major facilitator superfamily (MFS) profile domain-containing protein</fullName>
    </recommendedName>
</protein>
<dbReference type="OrthoDB" id="2962993at2759"/>
<evidence type="ECO:0000256" key="2">
    <source>
        <dbReference type="ARBA" id="ARBA00022448"/>
    </source>
</evidence>
<evidence type="ECO:0000313" key="10">
    <source>
        <dbReference type="EnsemblFungi" id="EJT82400"/>
    </source>
</evidence>
<reference evidence="10" key="5">
    <citation type="submission" date="2018-04" db="UniProtKB">
        <authorList>
            <consortium name="EnsemblFungi"/>
        </authorList>
    </citation>
    <scope>IDENTIFICATION</scope>
    <source>
        <strain evidence="10">R3-111a-1</strain>
    </source>
</reference>
<evidence type="ECO:0000256" key="7">
    <source>
        <dbReference type="SAM" id="Phobius"/>
    </source>
</evidence>
<reference evidence="9" key="2">
    <citation type="submission" date="2010-07" db="EMBL/GenBank/DDBJ databases">
        <authorList>
            <consortium name="The Broad Institute Genome Sequencing Platform"/>
            <consortium name="Broad Institute Genome Sequencing Center for Infectious Disease"/>
            <person name="Ma L.-J."/>
            <person name="Dead R."/>
            <person name="Young S."/>
            <person name="Zeng Q."/>
            <person name="Koehrsen M."/>
            <person name="Alvarado L."/>
            <person name="Berlin A."/>
            <person name="Chapman S.B."/>
            <person name="Chen Z."/>
            <person name="Freedman E."/>
            <person name="Gellesch M."/>
            <person name="Goldberg J."/>
            <person name="Griggs A."/>
            <person name="Gujja S."/>
            <person name="Heilman E.R."/>
            <person name="Heiman D."/>
            <person name="Hepburn T."/>
            <person name="Howarth C."/>
            <person name="Jen D."/>
            <person name="Larson L."/>
            <person name="Mehta T."/>
            <person name="Neiman D."/>
            <person name="Pearson M."/>
            <person name="Roberts A."/>
            <person name="Saif S."/>
            <person name="Shea T."/>
            <person name="Shenoy N."/>
            <person name="Sisk P."/>
            <person name="Stolte C."/>
            <person name="Sykes S."/>
            <person name="Walk T."/>
            <person name="White J."/>
            <person name="Yandava C."/>
            <person name="Haas B."/>
            <person name="Nusbaum C."/>
            <person name="Birren B."/>
        </authorList>
    </citation>
    <scope>NUCLEOTIDE SEQUENCE</scope>
    <source>
        <strain evidence="9">R3-111a-1</strain>
    </source>
</reference>
<feature type="transmembrane region" description="Helical" evidence="7">
    <location>
        <begin position="204"/>
        <end position="223"/>
    </location>
</feature>
<feature type="transmembrane region" description="Helical" evidence="7">
    <location>
        <begin position="106"/>
        <end position="124"/>
    </location>
</feature>
<keyword evidence="2" id="KW-0813">Transport</keyword>
<accession>J3NM69</accession>
<reference evidence="11" key="1">
    <citation type="submission" date="2010-07" db="EMBL/GenBank/DDBJ databases">
        <title>The genome sequence of Gaeumannomyces graminis var. tritici strain R3-111a-1.</title>
        <authorList>
            <consortium name="The Broad Institute Genome Sequencing Platform"/>
            <person name="Ma L.-J."/>
            <person name="Dead R."/>
            <person name="Young S."/>
            <person name="Zeng Q."/>
            <person name="Koehrsen M."/>
            <person name="Alvarado L."/>
            <person name="Berlin A."/>
            <person name="Chapman S.B."/>
            <person name="Chen Z."/>
            <person name="Freedman E."/>
            <person name="Gellesch M."/>
            <person name="Goldberg J."/>
            <person name="Griggs A."/>
            <person name="Gujja S."/>
            <person name="Heilman E.R."/>
            <person name="Heiman D."/>
            <person name="Hepburn T."/>
            <person name="Howarth C."/>
            <person name="Jen D."/>
            <person name="Larson L."/>
            <person name="Mehta T."/>
            <person name="Neiman D."/>
            <person name="Pearson M."/>
            <person name="Roberts A."/>
            <person name="Saif S."/>
            <person name="Shea T."/>
            <person name="Shenoy N."/>
            <person name="Sisk P."/>
            <person name="Stolte C."/>
            <person name="Sykes S."/>
            <person name="Walk T."/>
            <person name="White J."/>
            <person name="Yandava C."/>
            <person name="Haas B."/>
            <person name="Nusbaum C."/>
            <person name="Birren B."/>
        </authorList>
    </citation>
    <scope>NUCLEOTIDE SEQUENCE [LARGE SCALE GENOMIC DNA]</scope>
    <source>
        <strain evidence="11">R3-111a-1</strain>
    </source>
</reference>
<feature type="transmembrane region" description="Helical" evidence="7">
    <location>
        <begin position="429"/>
        <end position="451"/>
    </location>
</feature>
<feature type="compositionally biased region" description="Basic and acidic residues" evidence="6">
    <location>
        <begin position="69"/>
        <end position="88"/>
    </location>
</feature>
<feature type="transmembrane region" description="Helical" evidence="7">
    <location>
        <begin position="498"/>
        <end position="519"/>
    </location>
</feature>
<keyword evidence="5 7" id="KW-0472">Membrane</keyword>